<dbReference type="AlphaFoldDB" id="A0A7W9F0K0"/>
<gene>
    <name evidence="1" type="ORF">FHS99_000783</name>
</gene>
<name>A0A7W9F0K0_9SPHN</name>
<dbReference type="RefSeq" id="WP_221237517.1">
    <property type="nucleotide sequence ID" value="NZ_JACIJR010000002.1"/>
</dbReference>
<accession>A0A7W9F0K0</accession>
<protein>
    <submittedName>
        <fullName evidence="1">Uncharacterized protein</fullName>
    </submittedName>
</protein>
<evidence type="ECO:0000313" key="2">
    <source>
        <dbReference type="Proteomes" id="UP000546701"/>
    </source>
</evidence>
<sequence length="171" mass="18661">MPGQTRYELLWRDRPQEEAAHFNPAFCGELLARTTNEFRKQAGRTMPLAYAFLVAPLVLHPSARKALPGRANTAFASWAGDNADTVSTLADRTLRLRPVTREALLFLVQIGAVEISGDGVGNGNRPLKLSAKPSVSTDEVDEMRRASGMLGRWFGNQADPAAVLQTMGVRV</sequence>
<dbReference type="EMBL" id="JACIJR010000002">
    <property type="protein sequence ID" value="MBB5728313.1"/>
    <property type="molecule type" value="Genomic_DNA"/>
</dbReference>
<evidence type="ECO:0000313" key="1">
    <source>
        <dbReference type="EMBL" id="MBB5728313.1"/>
    </source>
</evidence>
<dbReference type="Proteomes" id="UP000546701">
    <property type="component" value="Unassembled WGS sequence"/>
</dbReference>
<organism evidence="1 2">
    <name type="scientific">Sphingomonas prati</name>
    <dbReference type="NCBI Taxonomy" id="1843237"/>
    <lineage>
        <taxon>Bacteria</taxon>
        <taxon>Pseudomonadati</taxon>
        <taxon>Pseudomonadota</taxon>
        <taxon>Alphaproteobacteria</taxon>
        <taxon>Sphingomonadales</taxon>
        <taxon>Sphingomonadaceae</taxon>
        <taxon>Sphingomonas</taxon>
    </lineage>
</organism>
<comment type="caution">
    <text evidence="1">The sequence shown here is derived from an EMBL/GenBank/DDBJ whole genome shotgun (WGS) entry which is preliminary data.</text>
</comment>
<dbReference type="Pfam" id="PF20131">
    <property type="entry name" value="MC3"/>
    <property type="match status" value="1"/>
</dbReference>
<dbReference type="InterPro" id="IPR045390">
    <property type="entry name" value="ABC-3C_MC3"/>
</dbReference>
<reference evidence="1 2" key="1">
    <citation type="submission" date="2020-08" db="EMBL/GenBank/DDBJ databases">
        <title>Genomic Encyclopedia of Type Strains, Phase IV (KMG-IV): sequencing the most valuable type-strain genomes for metagenomic binning, comparative biology and taxonomic classification.</title>
        <authorList>
            <person name="Goeker M."/>
        </authorList>
    </citation>
    <scope>NUCLEOTIDE SEQUENCE [LARGE SCALE GENOMIC DNA]</scope>
    <source>
        <strain evidence="1 2">DSM 103336</strain>
    </source>
</reference>
<keyword evidence="2" id="KW-1185">Reference proteome</keyword>
<proteinExistence type="predicted"/>